<dbReference type="InterPro" id="IPR038538">
    <property type="entry name" value="MTERF_sf"/>
</dbReference>
<organism evidence="4 5">
    <name type="scientific">Canna indica</name>
    <name type="common">Indian-shot</name>
    <dbReference type="NCBI Taxonomy" id="4628"/>
    <lineage>
        <taxon>Eukaryota</taxon>
        <taxon>Viridiplantae</taxon>
        <taxon>Streptophyta</taxon>
        <taxon>Embryophyta</taxon>
        <taxon>Tracheophyta</taxon>
        <taxon>Spermatophyta</taxon>
        <taxon>Magnoliopsida</taxon>
        <taxon>Liliopsida</taxon>
        <taxon>Zingiberales</taxon>
        <taxon>Cannaceae</taxon>
        <taxon>Canna</taxon>
    </lineage>
</organism>
<dbReference type="Gene3D" id="1.25.70.10">
    <property type="entry name" value="Transcription termination factor 3, mitochondrial"/>
    <property type="match status" value="1"/>
</dbReference>
<keyword evidence="5" id="KW-1185">Reference proteome</keyword>
<name>A0AAQ3KE04_9LILI</name>
<proteinExistence type="inferred from homology"/>
<comment type="similarity">
    <text evidence="1">Belongs to the mTERF family.</text>
</comment>
<dbReference type="SMART" id="SM00733">
    <property type="entry name" value="Mterf"/>
    <property type="match status" value="5"/>
</dbReference>
<keyword evidence="3" id="KW-0809">Transit peptide</keyword>
<gene>
    <name evidence="4" type="ORF">Cni_G15158</name>
</gene>
<evidence type="ECO:0000256" key="2">
    <source>
        <dbReference type="ARBA" id="ARBA00022472"/>
    </source>
</evidence>
<dbReference type="GO" id="GO:0003676">
    <property type="term" value="F:nucleic acid binding"/>
    <property type="evidence" value="ECO:0007669"/>
    <property type="project" value="InterPro"/>
</dbReference>
<evidence type="ECO:0000313" key="5">
    <source>
        <dbReference type="Proteomes" id="UP001327560"/>
    </source>
</evidence>
<dbReference type="Pfam" id="PF02536">
    <property type="entry name" value="mTERF"/>
    <property type="match status" value="2"/>
</dbReference>
<dbReference type="GO" id="GO:0006353">
    <property type="term" value="P:DNA-templated transcription termination"/>
    <property type="evidence" value="ECO:0007669"/>
    <property type="project" value="UniProtKB-KW"/>
</dbReference>
<keyword evidence="2" id="KW-0805">Transcription regulation</keyword>
<protein>
    <submittedName>
        <fullName evidence="4">Uncharacterized protein</fullName>
    </submittedName>
</protein>
<accession>A0AAQ3KE04</accession>
<keyword evidence="2" id="KW-0806">Transcription termination</keyword>
<dbReference type="PANTHER" id="PTHR13068:SF236">
    <property type="entry name" value="OS02G0749800 PROTEIN"/>
    <property type="match status" value="1"/>
</dbReference>
<dbReference type="EMBL" id="CP136894">
    <property type="protein sequence ID" value="WOL06424.1"/>
    <property type="molecule type" value="Genomic_DNA"/>
</dbReference>
<dbReference type="FunFam" id="1.25.70.10:FF:000001">
    <property type="entry name" value="Mitochondrial transcription termination factor-like"/>
    <property type="match status" value="1"/>
</dbReference>
<keyword evidence="2" id="KW-0804">Transcription</keyword>
<sequence>MKRLPYLCLLSKTLDFIHRPRNRDAGLLVFAASYCDAATNSRDAQRLFVAEYLVSSRGFAPKKAAEASKLLRNITDREQPDSVVGFFKRYGFDDADTKKLISWNPQWLLLDAEKTLAPKFRAFEDLGFSQSDVIHLVRSNPVVINHKLGSVISKIQFWMDLLGSRDILVKTFKANQWILGNSIQKRIQPNIEVLRECGIADRKLATILRWHPRMILQKTDTFKSLISRAEGLGVPRTSGMFHWTVWVLYIVGVERFKKHMEFLMSYWSEAEFLAAFRRSPTFMTHSLMDLQNKMEFLVNEAECPPSYIAHHPTFLTLSLENRLIPRYQILKALKSRGIIVGNNKLSTYMAYPEKKFLENYVLRYKDECPDLVQSYNTRLKCSAAL</sequence>
<evidence type="ECO:0000313" key="4">
    <source>
        <dbReference type="EMBL" id="WOL06424.1"/>
    </source>
</evidence>
<reference evidence="4 5" key="1">
    <citation type="submission" date="2023-10" db="EMBL/GenBank/DDBJ databases">
        <title>Chromosome-scale genome assembly provides insights into flower coloration mechanisms of Canna indica.</title>
        <authorList>
            <person name="Li C."/>
        </authorList>
    </citation>
    <scope>NUCLEOTIDE SEQUENCE [LARGE SCALE GENOMIC DNA]</scope>
    <source>
        <tissue evidence="4">Flower</tissue>
    </source>
</reference>
<dbReference type="PANTHER" id="PTHR13068">
    <property type="entry name" value="CGI-12 PROTEIN-RELATED"/>
    <property type="match status" value="1"/>
</dbReference>
<dbReference type="InterPro" id="IPR003690">
    <property type="entry name" value="MTERF"/>
</dbReference>
<evidence type="ECO:0000256" key="1">
    <source>
        <dbReference type="ARBA" id="ARBA00007692"/>
    </source>
</evidence>
<dbReference type="AlphaFoldDB" id="A0AAQ3KE04"/>
<evidence type="ECO:0000256" key="3">
    <source>
        <dbReference type="ARBA" id="ARBA00022946"/>
    </source>
</evidence>
<dbReference type="Proteomes" id="UP001327560">
    <property type="component" value="Chromosome 5"/>
</dbReference>